<organism evidence="8 9">
    <name type="scientific">Xylona heveae (strain CBS 132557 / TC161)</name>
    <dbReference type="NCBI Taxonomy" id="1328760"/>
    <lineage>
        <taxon>Eukaryota</taxon>
        <taxon>Fungi</taxon>
        <taxon>Dikarya</taxon>
        <taxon>Ascomycota</taxon>
        <taxon>Pezizomycotina</taxon>
        <taxon>Xylonomycetes</taxon>
        <taxon>Xylonales</taxon>
        <taxon>Xylonaceae</taxon>
        <taxon>Xylona</taxon>
    </lineage>
</organism>
<accession>A0A165GG82</accession>
<comment type="similarity">
    <text evidence="2">Belongs to the LIMR family.</text>
</comment>
<keyword evidence="4 7" id="KW-1133">Transmembrane helix</keyword>
<evidence type="ECO:0000256" key="3">
    <source>
        <dbReference type="ARBA" id="ARBA00022692"/>
    </source>
</evidence>
<comment type="subcellular location">
    <subcellularLocation>
        <location evidence="1">Membrane</location>
        <topology evidence="1">Multi-pass membrane protein</topology>
    </subcellularLocation>
</comment>
<feature type="transmembrane region" description="Helical" evidence="7">
    <location>
        <begin position="365"/>
        <end position="383"/>
    </location>
</feature>
<dbReference type="GO" id="GO:0016020">
    <property type="term" value="C:membrane"/>
    <property type="evidence" value="ECO:0007669"/>
    <property type="project" value="UniProtKB-SubCell"/>
</dbReference>
<sequence length="711" mass="78645">MASNTITIAAASSVGSDVFAVLSLLVISLGVLLLLRHYLPLRSTPDYLLVPIFLALALPASIILLVPIDLASSSRDEEVKVKAIWLPERVVLVSWRITYWLTFALTWFILPLLGSYADSGHRTLRDRFLYSLRENGRYQLIVLGSASIGLVYFFVQSGFHLMSLKGLVMALAYCWALTLAIYLMGHGLVALPRRLLRNASISGRLRRLQIQAPKVYDRLNDAIEELGSLELQVEQLRRRKTGSAVQFHDWIDELAEMSTLPESRVGSAPTGILDPAGSSIPSVITERYLADLTRKLQRARHARVRFIDEWDHLVEEAADTQAILDAHTSHRLEFGKSSPSSSFLSRLTLLTPYTRFQLHAHIIPYIRLMLGTFLSLASISIIWSELVKIANPKLSIIALTVVHHRRQGTVGFAGQCIASAWLLYMCTAALTSISDAKVWGNRALVRRNTYGESACWYAMQIAKLTVPLAYNFVTFLPPEIYQETTYHKFLGRLINLTPLGKGFDYFFPILILIPVLATLFNLYGKIKNLFGFGILEVDDQGEEGNLSGYGTGGWREGRELIERELQGYSSTQGIASRSAGLSNYSSGRTAGTTGTADGGGAQAGRPGIGRPNTGTSLRVQDRYRDSDDPNRRDSLEDEGFFEGFAHRVRNTFETTDTPRWVSNLGESFKKPKWLASSSSTGHGEGGGSSGNQGGGLARWFGGRPTDGHVRL</sequence>
<evidence type="ECO:0000256" key="1">
    <source>
        <dbReference type="ARBA" id="ARBA00004141"/>
    </source>
</evidence>
<keyword evidence="9" id="KW-1185">Reference proteome</keyword>
<protein>
    <submittedName>
        <fullName evidence="8">Uncharacterized protein</fullName>
    </submittedName>
</protein>
<dbReference type="EMBL" id="KV407459">
    <property type="protein sequence ID" value="KZF22144.1"/>
    <property type="molecule type" value="Genomic_DNA"/>
</dbReference>
<feature type="transmembrane region" description="Helical" evidence="7">
    <location>
        <begin position="454"/>
        <end position="473"/>
    </location>
</feature>
<evidence type="ECO:0000313" key="9">
    <source>
        <dbReference type="Proteomes" id="UP000076632"/>
    </source>
</evidence>
<feature type="transmembrane region" description="Helical" evidence="7">
    <location>
        <begin position="138"/>
        <end position="155"/>
    </location>
</feature>
<evidence type="ECO:0000256" key="2">
    <source>
        <dbReference type="ARBA" id="ARBA00010487"/>
    </source>
</evidence>
<evidence type="ECO:0000313" key="8">
    <source>
        <dbReference type="EMBL" id="KZF22144.1"/>
    </source>
</evidence>
<dbReference type="Pfam" id="PF04791">
    <property type="entry name" value="LMBR1"/>
    <property type="match status" value="1"/>
</dbReference>
<feature type="region of interest" description="Disordered" evidence="6">
    <location>
        <begin position="578"/>
        <end position="637"/>
    </location>
</feature>
<name>A0A165GG82_XYLHT</name>
<feature type="transmembrane region" description="Helical" evidence="7">
    <location>
        <begin position="6"/>
        <end position="35"/>
    </location>
</feature>
<dbReference type="AlphaFoldDB" id="A0A165GG82"/>
<feature type="compositionally biased region" description="Gly residues" evidence="6">
    <location>
        <begin position="682"/>
        <end position="696"/>
    </location>
</feature>
<evidence type="ECO:0000256" key="6">
    <source>
        <dbReference type="SAM" id="MobiDB-lite"/>
    </source>
</evidence>
<evidence type="ECO:0000256" key="7">
    <source>
        <dbReference type="SAM" id="Phobius"/>
    </source>
</evidence>
<evidence type="ECO:0000256" key="5">
    <source>
        <dbReference type="ARBA" id="ARBA00023136"/>
    </source>
</evidence>
<dbReference type="PANTHER" id="PTHR21355">
    <property type="entry name" value="G-PROTEIN COUPLED RECEPTOR-ASSOCIATED PROTEIN LMBRD2"/>
    <property type="match status" value="1"/>
</dbReference>
<gene>
    <name evidence="8" type="ORF">L228DRAFT_261357</name>
</gene>
<dbReference type="InterPro" id="IPR006876">
    <property type="entry name" value="LMBR1-like_membr_prot"/>
</dbReference>
<dbReference type="InParanoid" id="A0A165GG82"/>
<dbReference type="RefSeq" id="XP_018187699.1">
    <property type="nucleotide sequence ID" value="XM_018334324.1"/>
</dbReference>
<keyword evidence="5 7" id="KW-0472">Membrane</keyword>
<feature type="transmembrane region" description="Helical" evidence="7">
    <location>
        <begin position="412"/>
        <end position="433"/>
    </location>
</feature>
<reference evidence="8 9" key="1">
    <citation type="journal article" date="2016" name="Fungal Biol.">
        <title>The genome of Xylona heveae provides a window into fungal endophytism.</title>
        <authorList>
            <person name="Gazis R."/>
            <person name="Kuo A."/>
            <person name="Riley R."/>
            <person name="LaButti K."/>
            <person name="Lipzen A."/>
            <person name="Lin J."/>
            <person name="Amirebrahimi M."/>
            <person name="Hesse C.N."/>
            <person name="Spatafora J.W."/>
            <person name="Henrissat B."/>
            <person name="Hainaut M."/>
            <person name="Grigoriev I.V."/>
            <person name="Hibbett D.S."/>
        </authorList>
    </citation>
    <scope>NUCLEOTIDE SEQUENCE [LARGE SCALE GENOMIC DNA]</scope>
    <source>
        <strain evidence="8 9">TC161</strain>
    </source>
</reference>
<feature type="transmembrane region" description="Helical" evidence="7">
    <location>
        <begin position="47"/>
        <end position="68"/>
    </location>
</feature>
<feature type="transmembrane region" description="Helical" evidence="7">
    <location>
        <begin position="167"/>
        <end position="191"/>
    </location>
</feature>
<dbReference type="InterPro" id="IPR051584">
    <property type="entry name" value="GPCR-associated_LMBR1"/>
</dbReference>
<keyword evidence="3 7" id="KW-0812">Transmembrane</keyword>
<dbReference type="Proteomes" id="UP000076632">
    <property type="component" value="Unassembled WGS sequence"/>
</dbReference>
<dbReference type="OrthoDB" id="203099at2759"/>
<dbReference type="OMA" id="QLERICY"/>
<feature type="transmembrane region" description="Helical" evidence="7">
    <location>
        <begin position="505"/>
        <end position="523"/>
    </location>
</feature>
<dbReference type="GeneID" id="28899461"/>
<feature type="compositionally biased region" description="Basic and acidic residues" evidence="6">
    <location>
        <begin position="619"/>
        <end position="634"/>
    </location>
</feature>
<dbReference type="PANTHER" id="PTHR21355:SF0">
    <property type="entry name" value="G-PROTEIN COUPLED RECEPTOR-ASSOCIATED PROTEIN LMBRD2"/>
    <property type="match status" value="1"/>
</dbReference>
<proteinExistence type="inferred from homology"/>
<feature type="region of interest" description="Disordered" evidence="6">
    <location>
        <begin position="673"/>
        <end position="711"/>
    </location>
</feature>
<dbReference type="STRING" id="1328760.A0A165GG82"/>
<evidence type="ECO:0000256" key="4">
    <source>
        <dbReference type="ARBA" id="ARBA00022989"/>
    </source>
</evidence>
<feature type="transmembrane region" description="Helical" evidence="7">
    <location>
        <begin position="97"/>
        <end position="117"/>
    </location>
</feature>